<dbReference type="InterPro" id="IPR006809">
    <property type="entry name" value="TAFII28_dom"/>
</dbReference>
<name>A0AA40LMG5_CNENI</name>
<comment type="subcellular location">
    <subcellularLocation>
        <location evidence="1">Nucleus</location>
    </subcellularLocation>
</comment>
<dbReference type="AlphaFoldDB" id="A0AA40LMG5"/>
<dbReference type="GO" id="GO:0016251">
    <property type="term" value="F:RNA polymerase II general transcription initiation factor activity"/>
    <property type="evidence" value="ECO:0007669"/>
    <property type="project" value="TreeGrafter"/>
</dbReference>
<dbReference type="FunFam" id="1.10.20.10:FF:000025">
    <property type="entry name" value="Transcription initiation factor TFIID subunit 11"/>
    <property type="match status" value="1"/>
</dbReference>
<evidence type="ECO:0000256" key="1">
    <source>
        <dbReference type="ARBA" id="ARBA00004123"/>
    </source>
</evidence>
<keyword evidence="5" id="KW-0539">Nucleus</keyword>
<dbReference type="EMBL" id="JAULJE010000010">
    <property type="protein sequence ID" value="KAK1338505.1"/>
    <property type="molecule type" value="Genomic_DNA"/>
</dbReference>
<keyword evidence="9" id="KW-1185">Reference proteome</keyword>
<dbReference type="GO" id="GO:0051123">
    <property type="term" value="P:RNA polymerase II preinitiation complex assembly"/>
    <property type="evidence" value="ECO:0007669"/>
    <property type="project" value="InterPro"/>
</dbReference>
<evidence type="ECO:0000313" key="9">
    <source>
        <dbReference type="Proteomes" id="UP001177744"/>
    </source>
</evidence>
<evidence type="ECO:0000256" key="2">
    <source>
        <dbReference type="ARBA" id="ARBA00009788"/>
    </source>
</evidence>
<reference evidence="8" key="1">
    <citation type="submission" date="2023-06" db="EMBL/GenBank/DDBJ databases">
        <title>Reference genome for the Northern bat (Eptesicus nilssonii), a most northern bat species.</title>
        <authorList>
            <person name="Laine V.N."/>
            <person name="Pulliainen A.T."/>
            <person name="Lilley T.M."/>
        </authorList>
    </citation>
    <scope>NUCLEOTIDE SEQUENCE</scope>
    <source>
        <strain evidence="8">BLF_Eptnil</strain>
        <tissue evidence="8">Kidney</tissue>
    </source>
</reference>
<keyword evidence="4" id="KW-0804">Transcription</keyword>
<dbReference type="InterPro" id="IPR045127">
    <property type="entry name" value="TAF11-like"/>
</dbReference>
<feature type="compositionally biased region" description="Basic and acidic residues" evidence="6">
    <location>
        <begin position="46"/>
        <end position="62"/>
    </location>
</feature>
<protein>
    <recommendedName>
        <fullName evidence="7">TAFII28-like protein domain-containing protein</fullName>
    </recommendedName>
</protein>
<feature type="compositionally biased region" description="Low complexity" evidence="6">
    <location>
        <begin position="16"/>
        <end position="32"/>
    </location>
</feature>
<proteinExistence type="inferred from homology"/>
<gene>
    <name evidence="8" type="ORF">QTO34_001622</name>
</gene>
<dbReference type="SUPFAM" id="SSF47113">
    <property type="entry name" value="Histone-fold"/>
    <property type="match status" value="1"/>
</dbReference>
<comment type="similarity">
    <text evidence="2">Belongs to the TAF11 family.</text>
</comment>
<accession>A0AA40LMG5</accession>
<evidence type="ECO:0000256" key="4">
    <source>
        <dbReference type="ARBA" id="ARBA00023163"/>
    </source>
</evidence>
<evidence type="ECO:0000313" key="8">
    <source>
        <dbReference type="EMBL" id="KAK1338505.1"/>
    </source>
</evidence>
<evidence type="ECO:0000256" key="3">
    <source>
        <dbReference type="ARBA" id="ARBA00023015"/>
    </source>
</evidence>
<feature type="region of interest" description="Disordered" evidence="6">
    <location>
        <begin position="1"/>
        <end position="78"/>
    </location>
</feature>
<keyword evidence="3" id="KW-0805">Transcription regulation</keyword>
<evidence type="ECO:0000256" key="5">
    <source>
        <dbReference type="ARBA" id="ARBA00023242"/>
    </source>
</evidence>
<dbReference type="PANTHER" id="PTHR13218:SF8">
    <property type="entry name" value="TRANSCRIPTION INITIATION FACTOR TFIID SUBUNIT 11"/>
    <property type="match status" value="1"/>
</dbReference>
<evidence type="ECO:0000256" key="6">
    <source>
        <dbReference type="SAM" id="MobiDB-lite"/>
    </source>
</evidence>
<dbReference type="CDD" id="cd08048">
    <property type="entry name" value="HFD_TAF11"/>
    <property type="match status" value="1"/>
</dbReference>
<dbReference type="Pfam" id="PF04719">
    <property type="entry name" value="TAFII28"/>
    <property type="match status" value="1"/>
</dbReference>
<dbReference type="PANTHER" id="PTHR13218">
    <property type="entry name" value="TRANSCRIPTION INITIATION FACTOR TFIID SUBUNIT 11-RELATED"/>
    <property type="match status" value="1"/>
</dbReference>
<dbReference type="InterPro" id="IPR009072">
    <property type="entry name" value="Histone-fold"/>
</dbReference>
<dbReference type="Proteomes" id="UP001177744">
    <property type="component" value="Unassembled WGS sequence"/>
</dbReference>
<comment type="caution">
    <text evidence="8">The sequence shown here is derived from an EMBL/GenBank/DDBJ whole genome shotgun (WGS) entry which is preliminary data.</text>
</comment>
<dbReference type="Gene3D" id="1.10.20.10">
    <property type="entry name" value="Histone, subunit A"/>
    <property type="match status" value="1"/>
</dbReference>
<feature type="domain" description="TAFII28-like protein" evidence="7">
    <location>
        <begin position="108"/>
        <end position="193"/>
    </location>
</feature>
<evidence type="ECO:0000259" key="7">
    <source>
        <dbReference type="Pfam" id="PF04719"/>
    </source>
</evidence>
<dbReference type="GO" id="GO:0046982">
    <property type="term" value="F:protein heterodimerization activity"/>
    <property type="evidence" value="ECO:0007669"/>
    <property type="project" value="InterPro"/>
</dbReference>
<dbReference type="GO" id="GO:0005669">
    <property type="term" value="C:transcription factor TFIID complex"/>
    <property type="evidence" value="ECO:0007669"/>
    <property type="project" value="InterPro"/>
</dbReference>
<sequence length="211" mass="22920">MDGACESPAEKGGETGASDEAAAAPAGPGATDADGHPEETDADGDGDLKEAAAEEGELKSQDISDLTAVETEDSSLLTPAAKKLKIDTKEKKEKKQKVDEDEIQKMQILVSSFSEEQLNRYEMYRRSAFPKAAIKRLIQSITGTSVSQNVVIAMSGISKVFVGEVVEEALDVCEKWGEMPPLQPKHMREAVRRLKSKGQIPNSKHKKIIFF</sequence>
<organism evidence="8 9">
    <name type="scientific">Cnephaeus nilssonii</name>
    <name type="common">Northern bat</name>
    <name type="synonym">Eptesicus nilssonii</name>
    <dbReference type="NCBI Taxonomy" id="3371016"/>
    <lineage>
        <taxon>Eukaryota</taxon>
        <taxon>Metazoa</taxon>
        <taxon>Chordata</taxon>
        <taxon>Craniata</taxon>
        <taxon>Vertebrata</taxon>
        <taxon>Euteleostomi</taxon>
        <taxon>Mammalia</taxon>
        <taxon>Eutheria</taxon>
        <taxon>Laurasiatheria</taxon>
        <taxon>Chiroptera</taxon>
        <taxon>Yangochiroptera</taxon>
        <taxon>Vespertilionidae</taxon>
        <taxon>Cnephaeus</taxon>
    </lineage>
</organism>